<dbReference type="OrthoDB" id="17907at2759"/>
<evidence type="ECO:0000259" key="1">
    <source>
        <dbReference type="Pfam" id="PF16507"/>
    </source>
</evidence>
<organism evidence="2 3">
    <name type="scientific">Thraustotheca clavata</name>
    <dbReference type="NCBI Taxonomy" id="74557"/>
    <lineage>
        <taxon>Eukaryota</taxon>
        <taxon>Sar</taxon>
        <taxon>Stramenopiles</taxon>
        <taxon>Oomycota</taxon>
        <taxon>Saprolegniomycetes</taxon>
        <taxon>Saprolegniales</taxon>
        <taxon>Achlyaceae</taxon>
        <taxon>Thraustotheca</taxon>
    </lineage>
</organism>
<sequence>MHVYTSLLPRSVQDTLPADEAFLRGQVLSLHEILKKNESKSIASHHFRNLHTFFKFKYTLDEPKILFELIDLLVEYVFTLKPTMEMQTKALDAIVLLIKKTRKLYGENNALQLTWNVPLEIWDNLFYKNPSPILPVSNTTLTQYKSSLIKYMAKARKSYPNDGAIWTTVAPYIDQTEKEISLKAVAVLSLLWTPTVNATPLLDTWMKIWGRINTLQEWDLHWLRLLSRVAKHQLVNGTFAAEAWAPYLPFIFAKIQNCMALPSDMGPSPARGKWPKNLQGLHSEKHALYYASKLVVYLLSPATNTQSLVVQLLNLLSPFFHPSSAGNAASGISDLIYYMSAFICLRSGEEKVKNGQVGFDSALIIQELLDLAFLGIYAKNQAVSSKASFTLRNIIVLSHEFAPLIVEKLLRGLDPTALSQTHQAPSVISALTICGPALLRGDLSWVSNLPTILHLTLPGIDPNDDGKTSRTLQLYSSLLMYLPLADDTSKPIQPRSDLAKEWLDSLQKRLFSPISLSTEIDETLWRMGPSIESWVLQLLDRMFAIFRQQDRPESSTSKNEDKFQIASHLQHVVHLLFVNLSRNIYTRALNRVAEFIASTYLPSAGKLVAGFVAAFTSPDPEKALPKLFLPACETILKSKNLSDNETCWQLRIIDGTVRSTNGSALLSYHKQLKEVVAITSAHSSPKVVKLACKIIRHVLNRLTATYQPDYGRSLPPQAFELSQTSGVYQFIGSSLSWGALNTVWYEPSTNELLMAADWLQSFVVEHIPLLSSGVSIKARTPLRQILHAIRGAKYVLFDELNENPLSNVPPMLYQPQGLLRQSLKDHPAALSLFLGLRTQVGHLCEKVANIWYDSTEVLASKCLRYILRIMQLILHTRDTSHASNIRMYAKWRKLSSGDIASKAMTKLIPTTATTIPLMPRRMMQERIAILLSEHLDDRSFLHSRMWRTKSEVFKEAPIFPLLLDVMAKLSIHNLAKIRAAAQSSMDQVLKRYGNWHSQQLSVWITALESGDHHVVTGYLHLLQLSRTLRLVWKDWNVMEQLLRMLCRCADRKNMSPEDEVKTSARVLKVFLQVLGATRDSSSIPSIDGLMGMEEEMRSHWRFQLMHLACFLPWIRSDMPIPQALWDLVLNRVVSDVPQVANFGRLLLSRLLKVHHANPQRQALDPATLENLFAVNILKALSREMVLNHRTATRSADGQSADVSPARWSLGVSELMNFAEQDTFDTPLRAFGQKSADNISRHHIALVERLAIEANTSSIPLFSLWRPILEELTECQTEERRASISTVGEVLVGLSIDSSVLMPLYKSILPKLSVPYAHDWHDIVFLVTQSNALLEYVVVEMEASFAANDSVDASGQVRW</sequence>
<dbReference type="GO" id="GO:0005634">
    <property type="term" value="C:nucleus"/>
    <property type="evidence" value="ECO:0007669"/>
    <property type="project" value="TreeGrafter"/>
</dbReference>
<protein>
    <recommendedName>
        <fullName evidence="1">Proteasome activator Blm10 middle HEAT repeats region domain-containing protein</fullName>
    </recommendedName>
</protein>
<evidence type="ECO:0000313" key="3">
    <source>
        <dbReference type="Proteomes" id="UP000243217"/>
    </source>
</evidence>
<dbReference type="InterPro" id="IPR032430">
    <property type="entry name" value="Blm10_mid"/>
</dbReference>
<gene>
    <name evidence="2" type="ORF">THRCLA_00791</name>
</gene>
<name>A0A1W0AA95_9STRA</name>
<keyword evidence="3" id="KW-1185">Reference proteome</keyword>
<dbReference type="PANTHER" id="PTHR32170">
    <property type="entry name" value="PROTEASOME ACTIVATOR COMPLEX SUBUNIT 4"/>
    <property type="match status" value="1"/>
</dbReference>
<feature type="non-terminal residue" evidence="2">
    <location>
        <position position="1358"/>
    </location>
</feature>
<comment type="caution">
    <text evidence="2">The sequence shown here is derived from an EMBL/GenBank/DDBJ whole genome shotgun (WGS) entry which is preliminary data.</text>
</comment>
<dbReference type="GO" id="GO:0010499">
    <property type="term" value="P:proteasomal ubiquitin-independent protein catabolic process"/>
    <property type="evidence" value="ECO:0007669"/>
    <property type="project" value="TreeGrafter"/>
</dbReference>
<dbReference type="InterPro" id="IPR016024">
    <property type="entry name" value="ARM-type_fold"/>
</dbReference>
<dbReference type="PANTHER" id="PTHR32170:SF3">
    <property type="entry name" value="PROTEASOME ACTIVATOR COMPLEX SUBUNIT 4"/>
    <property type="match status" value="1"/>
</dbReference>
<dbReference type="InterPro" id="IPR035309">
    <property type="entry name" value="PSME4"/>
</dbReference>
<feature type="domain" description="Proteasome activator Blm10 middle HEAT repeats region" evidence="1">
    <location>
        <begin position="311"/>
        <end position="767"/>
    </location>
</feature>
<dbReference type="GO" id="GO:0070628">
    <property type="term" value="F:proteasome binding"/>
    <property type="evidence" value="ECO:0007669"/>
    <property type="project" value="InterPro"/>
</dbReference>
<dbReference type="GO" id="GO:0016504">
    <property type="term" value="F:peptidase activator activity"/>
    <property type="evidence" value="ECO:0007669"/>
    <property type="project" value="InterPro"/>
</dbReference>
<evidence type="ECO:0000313" key="2">
    <source>
        <dbReference type="EMBL" id="OQS07203.1"/>
    </source>
</evidence>
<dbReference type="SUPFAM" id="SSF48371">
    <property type="entry name" value="ARM repeat"/>
    <property type="match status" value="1"/>
</dbReference>
<dbReference type="EMBL" id="JNBS01000265">
    <property type="protein sequence ID" value="OQS07203.1"/>
    <property type="molecule type" value="Genomic_DNA"/>
</dbReference>
<dbReference type="Proteomes" id="UP000243217">
    <property type="component" value="Unassembled WGS sequence"/>
</dbReference>
<dbReference type="GO" id="GO:0005829">
    <property type="term" value="C:cytosol"/>
    <property type="evidence" value="ECO:0007669"/>
    <property type="project" value="TreeGrafter"/>
</dbReference>
<reference evidence="2 3" key="1">
    <citation type="journal article" date="2014" name="Genome Biol. Evol.">
        <title>The secreted proteins of Achlya hypogyna and Thraustotheca clavata identify the ancestral oomycete secretome and reveal gene acquisitions by horizontal gene transfer.</title>
        <authorList>
            <person name="Misner I."/>
            <person name="Blouin N."/>
            <person name="Leonard G."/>
            <person name="Richards T.A."/>
            <person name="Lane C.E."/>
        </authorList>
    </citation>
    <scope>NUCLEOTIDE SEQUENCE [LARGE SCALE GENOMIC DNA]</scope>
    <source>
        <strain evidence="2 3">ATCC 34112</strain>
    </source>
</reference>
<proteinExistence type="predicted"/>
<accession>A0A1W0AA95</accession>
<dbReference type="STRING" id="74557.A0A1W0AA95"/>
<dbReference type="Pfam" id="PF16507">
    <property type="entry name" value="HEAT_PSME4_mid"/>
    <property type="match status" value="1"/>
</dbReference>